<gene>
    <name evidence="1" type="ORF">DWV76_00935</name>
</gene>
<name>A0AA92U0J8_9BACT</name>
<protein>
    <submittedName>
        <fullName evidence="1">Uncharacterized protein</fullName>
    </submittedName>
</protein>
<evidence type="ECO:0000313" key="1">
    <source>
        <dbReference type="EMBL" id="RGW45116.1"/>
    </source>
</evidence>
<reference evidence="1 2" key="1">
    <citation type="submission" date="2018-08" db="EMBL/GenBank/DDBJ databases">
        <title>A genome reference for cultivated species of the human gut microbiota.</title>
        <authorList>
            <person name="Zou Y."/>
            <person name="Xue W."/>
            <person name="Luo G."/>
        </authorList>
    </citation>
    <scope>NUCLEOTIDE SEQUENCE [LARGE SCALE GENOMIC DNA]</scope>
    <source>
        <strain evidence="1 2">AF12-50</strain>
    </source>
</reference>
<dbReference type="Proteomes" id="UP000283785">
    <property type="component" value="Unassembled WGS sequence"/>
</dbReference>
<dbReference type="RefSeq" id="WP_118063164.1">
    <property type="nucleotide sequence ID" value="NZ_QSAG01000001.1"/>
</dbReference>
<accession>A0AA92U0J8</accession>
<evidence type="ECO:0000313" key="2">
    <source>
        <dbReference type="Proteomes" id="UP000283785"/>
    </source>
</evidence>
<dbReference type="EMBL" id="QSAG01000001">
    <property type="protein sequence ID" value="RGW45116.1"/>
    <property type="molecule type" value="Genomic_DNA"/>
</dbReference>
<comment type="caution">
    <text evidence="1">The sequence shown here is derived from an EMBL/GenBank/DDBJ whole genome shotgun (WGS) entry which is preliminary data.</text>
</comment>
<proteinExistence type="predicted"/>
<organism evidence="1 2">
    <name type="scientific">Segatella copri</name>
    <dbReference type="NCBI Taxonomy" id="165179"/>
    <lineage>
        <taxon>Bacteria</taxon>
        <taxon>Pseudomonadati</taxon>
        <taxon>Bacteroidota</taxon>
        <taxon>Bacteroidia</taxon>
        <taxon>Bacteroidales</taxon>
        <taxon>Prevotellaceae</taxon>
        <taxon>Segatella</taxon>
    </lineage>
</organism>
<sequence>MKIIYSIKVHRDHLKTLQGLKCLQSVDVGEDGKSITCQFKDNKTRGCLIAHTNDWLVEFATGEWQKFGDAAYQQLVRNPSNVSKEY</sequence>
<dbReference type="AlphaFoldDB" id="A0AA92U0J8"/>